<sequence length="191" mass="20815">MGAGRDFNADFFDVRGGDVVFRKPQADAYYRGFLTELDAPGLDGLTVPLVATFGFSAHFIATTQNWHIYRTRDGGFPPGFLAGPLFDAIVRATVRDALAFYAHARGLGLRVLAVTGPQRVPSFSDPVVFKAAQECVRGALAERGVEIVDLRSRVTGEDGFQRPELCESNDVIHGNLAFGRLILTELLDRGL</sequence>
<keyword evidence="2" id="KW-1185">Reference proteome</keyword>
<name>A0ABR5J271_9ACTN</name>
<gene>
    <name evidence="1" type="ORF">ADK38_25190</name>
</gene>
<accession>A0ABR5J271</accession>
<proteinExistence type="predicted"/>
<organism evidence="1 2">
    <name type="scientific">Streptomyces varsoviensis</name>
    <dbReference type="NCBI Taxonomy" id="67373"/>
    <lineage>
        <taxon>Bacteria</taxon>
        <taxon>Bacillati</taxon>
        <taxon>Actinomycetota</taxon>
        <taxon>Actinomycetes</taxon>
        <taxon>Kitasatosporales</taxon>
        <taxon>Streptomycetaceae</taxon>
        <taxon>Streptomyces</taxon>
    </lineage>
</organism>
<dbReference type="EMBL" id="LGUT01002206">
    <property type="protein sequence ID" value="KOG87485.1"/>
    <property type="molecule type" value="Genomic_DNA"/>
</dbReference>
<evidence type="ECO:0008006" key="3">
    <source>
        <dbReference type="Google" id="ProtNLM"/>
    </source>
</evidence>
<dbReference type="Proteomes" id="UP000037020">
    <property type="component" value="Unassembled WGS sequence"/>
</dbReference>
<reference evidence="1 2" key="1">
    <citation type="submission" date="2015-07" db="EMBL/GenBank/DDBJ databases">
        <authorList>
            <person name="Ju K.-S."/>
            <person name="Doroghazi J.R."/>
            <person name="Metcalf W.W."/>
        </authorList>
    </citation>
    <scope>NUCLEOTIDE SEQUENCE [LARGE SCALE GENOMIC DNA]</scope>
    <source>
        <strain evidence="1 2">NRRL B-3589</strain>
    </source>
</reference>
<evidence type="ECO:0000313" key="1">
    <source>
        <dbReference type="EMBL" id="KOG87485.1"/>
    </source>
</evidence>
<protein>
    <recommendedName>
        <fullName evidence="3">SGNH hydrolase-type esterase domain-containing protein</fullName>
    </recommendedName>
</protein>
<comment type="caution">
    <text evidence="1">The sequence shown here is derived from an EMBL/GenBank/DDBJ whole genome shotgun (WGS) entry which is preliminary data.</text>
</comment>
<evidence type="ECO:0000313" key="2">
    <source>
        <dbReference type="Proteomes" id="UP000037020"/>
    </source>
</evidence>